<evidence type="ECO:0000313" key="3">
    <source>
        <dbReference type="Proteomes" id="UP000292568"/>
    </source>
</evidence>
<evidence type="ECO:0000313" key="2">
    <source>
        <dbReference type="EMBL" id="RYQ10449.1"/>
    </source>
</evidence>
<sequence>MSSLLVGHTVQKVDTGGDVLAKLVLLILADYANSEGKAWPSLDTLAKQTGRSLASVKRARAKLVDLGLIEISDDQGYTLKYRGDQRPKVYDILPMVDMPERPARPAKKPAEHVPPERNQDSTDDSSPVSPRSDSDGSPMNATTAHPCTERRLTHEPQTVRVNNKLFTNRQSEPTRASAHRPTDKQGTADPGHEPTPGSTPNREPANGPMDGIDLWSPNLETRALADELHADVDSEANRFRMRVHESGNTPHDPDAAFRKWLRQGARRGILVKRQPPRPCDRRPDPTLTRHTHRWDCEHVLELMGPHEADYDHTSSGFGDTSEWALACQAAAAELNRQEASA</sequence>
<dbReference type="Gene3D" id="1.10.10.10">
    <property type="entry name" value="Winged helix-like DNA-binding domain superfamily/Winged helix DNA-binding domain"/>
    <property type="match status" value="1"/>
</dbReference>
<gene>
    <name evidence="2" type="ORF">PG2093B_1032</name>
</gene>
<name>A0A4Q5A0G1_9BIFI</name>
<accession>A0A4Q5A0G1</accession>
<reference evidence="2 3" key="1">
    <citation type="submission" date="2018-12" db="EMBL/GenBank/DDBJ databases">
        <title>Unveiling genomic diversity among members of the Bifidobacterium pseudolongum species, a widely distributed gut commensal of the animal kingdom.</title>
        <authorList>
            <person name="Lugli G.A."/>
            <person name="Duranti S."/>
            <person name="Albert K."/>
            <person name="Mancabelli L."/>
            <person name="Napoli S."/>
            <person name="Viappiani A."/>
            <person name="Anzalone R."/>
            <person name="Longhi G."/>
            <person name="Milani C."/>
            <person name="Turroni F."/>
            <person name="Alessandri G."/>
            <person name="Sela D.A."/>
            <person name="Van Sinderen D."/>
            <person name="Ventura M."/>
        </authorList>
    </citation>
    <scope>NUCLEOTIDE SEQUENCE [LARGE SCALE GENOMIC DNA]</scope>
    <source>
        <strain evidence="2 3">2093B</strain>
    </source>
</reference>
<dbReference type="Pfam" id="PF13730">
    <property type="entry name" value="HTH_36"/>
    <property type="match status" value="1"/>
</dbReference>
<protein>
    <submittedName>
        <fullName evidence="2">Cryptic prophage protein</fullName>
    </submittedName>
</protein>
<evidence type="ECO:0000256" key="1">
    <source>
        <dbReference type="SAM" id="MobiDB-lite"/>
    </source>
</evidence>
<feature type="compositionally biased region" description="Low complexity" evidence="1">
    <location>
        <begin position="124"/>
        <end position="138"/>
    </location>
</feature>
<organism evidence="2 3">
    <name type="scientific">Bifidobacterium pseudolongum subsp. globosum</name>
    <dbReference type="NCBI Taxonomy" id="1690"/>
    <lineage>
        <taxon>Bacteria</taxon>
        <taxon>Bacillati</taxon>
        <taxon>Actinomycetota</taxon>
        <taxon>Actinomycetes</taxon>
        <taxon>Bifidobacteriales</taxon>
        <taxon>Bifidobacteriaceae</taxon>
        <taxon>Bifidobacterium</taxon>
    </lineage>
</organism>
<dbReference type="EMBL" id="RYUH01000010">
    <property type="protein sequence ID" value="RYQ10449.1"/>
    <property type="molecule type" value="Genomic_DNA"/>
</dbReference>
<comment type="caution">
    <text evidence="2">The sequence shown here is derived from an EMBL/GenBank/DDBJ whole genome shotgun (WGS) entry which is preliminary data.</text>
</comment>
<feature type="compositionally biased region" description="Basic and acidic residues" evidence="1">
    <location>
        <begin position="99"/>
        <end position="120"/>
    </location>
</feature>
<dbReference type="InterPro" id="IPR036388">
    <property type="entry name" value="WH-like_DNA-bd_sf"/>
</dbReference>
<proteinExistence type="predicted"/>
<dbReference type="Proteomes" id="UP000292568">
    <property type="component" value="Unassembled WGS sequence"/>
</dbReference>
<feature type="region of interest" description="Disordered" evidence="1">
    <location>
        <begin position="99"/>
        <end position="215"/>
    </location>
</feature>
<dbReference type="AlphaFoldDB" id="A0A4Q5A0G1"/>
<feature type="compositionally biased region" description="Polar residues" evidence="1">
    <location>
        <begin position="155"/>
        <end position="174"/>
    </location>
</feature>
<dbReference type="RefSeq" id="WP_129897594.1">
    <property type="nucleotide sequence ID" value="NZ_RYUH01000010.1"/>
</dbReference>